<dbReference type="KEGG" id="pef:A7E78_12560"/>
<dbReference type="PANTHER" id="PTHR13420:SF7">
    <property type="entry name" value="UPF0235 PROTEIN C15ORF40"/>
    <property type="match status" value="1"/>
</dbReference>
<dbReference type="RefSeq" id="WP_072284628.1">
    <property type="nucleotide sequence ID" value="NZ_CP015519.1"/>
</dbReference>
<dbReference type="GO" id="GO:0005737">
    <property type="term" value="C:cytoplasm"/>
    <property type="evidence" value="ECO:0007669"/>
    <property type="project" value="TreeGrafter"/>
</dbReference>
<dbReference type="Pfam" id="PF02594">
    <property type="entry name" value="DUF167"/>
    <property type="match status" value="1"/>
</dbReference>
<evidence type="ECO:0000313" key="4">
    <source>
        <dbReference type="Proteomes" id="UP000182517"/>
    </source>
</evidence>
<dbReference type="PANTHER" id="PTHR13420">
    <property type="entry name" value="UPF0235 PROTEIN C15ORF40"/>
    <property type="match status" value="1"/>
</dbReference>
<keyword evidence="4" id="KW-1185">Reference proteome</keyword>
<dbReference type="AlphaFoldDB" id="A0A1L3GRN4"/>
<evidence type="ECO:0000313" key="3">
    <source>
        <dbReference type="EMBL" id="APG28602.1"/>
    </source>
</evidence>
<dbReference type="Gene3D" id="3.30.1200.10">
    <property type="entry name" value="YggU-like"/>
    <property type="match status" value="1"/>
</dbReference>
<organism evidence="3 4">
    <name type="scientific">Syntrophotalea acetylenivorans</name>
    <dbReference type="NCBI Taxonomy" id="1842532"/>
    <lineage>
        <taxon>Bacteria</taxon>
        <taxon>Pseudomonadati</taxon>
        <taxon>Thermodesulfobacteriota</taxon>
        <taxon>Desulfuromonadia</taxon>
        <taxon>Desulfuromonadales</taxon>
        <taxon>Syntrophotaleaceae</taxon>
        <taxon>Syntrophotalea</taxon>
    </lineage>
</organism>
<proteinExistence type="inferred from homology"/>
<dbReference type="SMART" id="SM01152">
    <property type="entry name" value="DUF167"/>
    <property type="match status" value="1"/>
</dbReference>
<dbReference type="NCBIfam" id="TIGR00251">
    <property type="entry name" value="DUF167 family protein"/>
    <property type="match status" value="1"/>
</dbReference>
<dbReference type="SUPFAM" id="SSF69786">
    <property type="entry name" value="YggU-like"/>
    <property type="match status" value="1"/>
</dbReference>
<dbReference type="InterPro" id="IPR036591">
    <property type="entry name" value="YggU-like_sf"/>
</dbReference>
<accession>A0A1L3GRN4</accession>
<dbReference type="Proteomes" id="UP000182517">
    <property type="component" value="Chromosome"/>
</dbReference>
<evidence type="ECO:0000256" key="1">
    <source>
        <dbReference type="ARBA" id="ARBA00010364"/>
    </source>
</evidence>
<reference evidence="3 4" key="1">
    <citation type="journal article" date="2017" name="Genome Announc.">
        <title>Complete Genome Sequences of Two Acetylene-Fermenting Pelobacter acetylenicus Strains.</title>
        <authorList>
            <person name="Sutton J.M."/>
            <person name="Baesman S.M."/>
            <person name="Fierst J.L."/>
            <person name="Poret-Peterson A.T."/>
            <person name="Oremland R.S."/>
            <person name="Dunlap D.S."/>
            <person name="Akob D.M."/>
        </authorList>
    </citation>
    <scope>NUCLEOTIDE SEQUENCE [LARGE SCALE GENOMIC DNA]</scope>
    <source>
        <strain evidence="3 4">SFB93</strain>
    </source>
</reference>
<sequence length="96" mass="10438">MSPYLQGCEDGVVISIYVQPRASKNEVVGLLGEELKLRLTSPPVEGAANKLCREFLAKLLGVAKGQVSLVSGEKSRHKRLLVRGLTSDRARHILEG</sequence>
<comment type="similarity">
    <text evidence="1 2">Belongs to the UPF0235 family.</text>
</comment>
<gene>
    <name evidence="3" type="ORF">A7E78_12560</name>
</gene>
<dbReference type="HAMAP" id="MF_00634">
    <property type="entry name" value="UPF0235"/>
    <property type="match status" value="1"/>
</dbReference>
<dbReference type="STRING" id="1842532.A7E78_12560"/>
<dbReference type="EMBL" id="CP015519">
    <property type="protein sequence ID" value="APG28602.1"/>
    <property type="molecule type" value="Genomic_DNA"/>
</dbReference>
<evidence type="ECO:0000256" key="2">
    <source>
        <dbReference type="HAMAP-Rule" id="MF_00634"/>
    </source>
</evidence>
<dbReference type="OrthoDB" id="9800587at2"/>
<protein>
    <recommendedName>
        <fullName evidence="2">UPF0235 protein A7E78_12560</fullName>
    </recommendedName>
</protein>
<name>A0A1L3GRN4_9BACT</name>
<dbReference type="InterPro" id="IPR003746">
    <property type="entry name" value="DUF167"/>
</dbReference>